<dbReference type="Proteomes" id="UP001597097">
    <property type="component" value="Unassembled WGS sequence"/>
</dbReference>
<evidence type="ECO:0000313" key="1">
    <source>
        <dbReference type="EMBL" id="MFD1543417.1"/>
    </source>
</evidence>
<dbReference type="EMBL" id="JBHUCM010000038">
    <property type="protein sequence ID" value="MFD1543417.1"/>
    <property type="molecule type" value="Genomic_DNA"/>
</dbReference>
<dbReference type="PANTHER" id="PTHR34613:SF1">
    <property type="entry name" value="SLL6017 PROTEIN"/>
    <property type="match status" value="1"/>
</dbReference>
<comment type="caution">
    <text evidence="1">The sequence shown here is derived from an EMBL/GenBank/DDBJ whole genome shotgun (WGS) entry which is preliminary data.</text>
</comment>
<name>A0ABW4GL01_9ACTN</name>
<organism evidence="1 2">
    <name type="scientific">Nonomuraea guangzhouensis</name>
    <dbReference type="NCBI Taxonomy" id="1291555"/>
    <lineage>
        <taxon>Bacteria</taxon>
        <taxon>Bacillati</taxon>
        <taxon>Actinomycetota</taxon>
        <taxon>Actinomycetes</taxon>
        <taxon>Streptosporangiales</taxon>
        <taxon>Streptosporangiaceae</taxon>
        <taxon>Nonomuraea</taxon>
    </lineage>
</organism>
<evidence type="ECO:0008006" key="3">
    <source>
        <dbReference type="Google" id="ProtNLM"/>
    </source>
</evidence>
<proteinExistence type="predicted"/>
<keyword evidence="2" id="KW-1185">Reference proteome</keyword>
<dbReference type="PANTHER" id="PTHR34613">
    <property type="entry name" value="SLL0800 PROTEIN"/>
    <property type="match status" value="1"/>
</dbReference>
<dbReference type="RefSeq" id="WP_219529796.1">
    <property type="nucleotide sequence ID" value="NZ_JAHKRM010000007.1"/>
</dbReference>
<accession>A0ABW4GL01</accession>
<protein>
    <recommendedName>
        <fullName evidence="3">DUF4365 domain-containing protein</fullName>
    </recommendedName>
</protein>
<evidence type="ECO:0000313" key="2">
    <source>
        <dbReference type="Proteomes" id="UP001597097"/>
    </source>
</evidence>
<reference evidence="2" key="1">
    <citation type="journal article" date="2019" name="Int. J. Syst. Evol. Microbiol.">
        <title>The Global Catalogue of Microorganisms (GCM) 10K type strain sequencing project: providing services to taxonomists for standard genome sequencing and annotation.</title>
        <authorList>
            <consortium name="The Broad Institute Genomics Platform"/>
            <consortium name="The Broad Institute Genome Sequencing Center for Infectious Disease"/>
            <person name="Wu L."/>
            <person name="Ma J."/>
        </authorList>
    </citation>
    <scope>NUCLEOTIDE SEQUENCE [LARGE SCALE GENOMIC DNA]</scope>
    <source>
        <strain evidence="2">CGMCC 1.15399</strain>
    </source>
</reference>
<sequence>MPSLAHDTLNALFRNRPALAVEILRDTFDVDLPTDILIEVAGNDFNDRLSLDFAADTVITVGPRQDPIFGVIVEIQQDDKDHKRTAWARYAAALWLQLKCPVVVLALCPDARVAAWAAEPIVTSLPGFVLQPQAFGPDQVPAITDHVQAADCLELAAMSVMMHGQQRTVTEAYMTALDKLPDGDSLQYYEYAYRLASLATRRIMEEIMSLAPWPLESPFLRGLVSKGMAEGEAVVLFRILKARGINVPQDAHDRITECKDPDQMEEWIVRAATATTLDDVFR</sequence>
<gene>
    <name evidence="1" type="ORF">ACFSJ0_40685</name>
</gene>